<sequence length="82" mass="9929">MPKFIVERSFEPPLTQEELKATEERMLPCLELYDVTWLRSYWSKDRKRMICEYEARDTEAVRNVQREAGAKFERVWTADLLE</sequence>
<dbReference type="EMBL" id="CP071247">
    <property type="protein sequence ID" value="QSP95861.1"/>
    <property type="molecule type" value="Genomic_DNA"/>
</dbReference>
<evidence type="ECO:0000313" key="2">
    <source>
        <dbReference type="Proteomes" id="UP000663555"/>
    </source>
</evidence>
<organism evidence="1 2">
    <name type="scientific">Marinobacter salinisoli</name>
    <dbReference type="NCBI Taxonomy" id="2769486"/>
    <lineage>
        <taxon>Bacteria</taxon>
        <taxon>Pseudomonadati</taxon>
        <taxon>Pseudomonadota</taxon>
        <taxon>Gammaproteobacteria</taxon>
        <taxon>Pseudomonadales</taxon>
        <taxon>Marinobacteraceae</taxon>
        <taxon>Marinobacter</taxon>
    </lineage>
</organism>
<dbReference type="Proteomes" id="UP000663555">
    <property type="component" value="Chromosome"/>
</dbReference>
<dbReference type="Gene3D" id="3.30.70.3090">
    <property type="entry name" value="ORF SCO4226, nickel-binding ferredoxin-like monomer"/>
    <property type="match status" value="1"/>
</dbReference>
<evidence type="ECO:0000313" key="1">
    <source>
        <dbReference type="EMBL" id="QSP95861.1"/>
    </source>
</evidence>
<accession>A0ABX7MXM3</accession>
<protein>
    <submittedName>
        <fullName evidence="1">DUF4242 domain-containing protein</fullName>
    </submittedName>
</protein>
<keyword evidence="2" id="KW-1185">Reference proteome</keyword>
<proteinExistence type="predicted"/>
<dbReference type="Pfam" id="PF14026">
    <property type="entry name" value="SCO4226-like"/>
    <property type="match status" value="1"/>
</dbReference>
<reference evidence="1 2" key="1">
    <citation type="submission" date="2021-03" db="EMBL/GenBank/DDBJ databases">
        <title>Genome sequencing of Marinobacter sp. LPB0319.</title>
        <authorList>
            <person name="Kim J."/>
        </authorList>
    </citation>
    <scope>NUCLEOTIDE SEQUENCE [LARGE SCALE GENOMIC DNA]</scope>
    <source>
        <strain evidence="1 2">LPB0319</strain>
    </source>
</reference>
<dbReference type="RefSeq" id="WP_206645097.1">
    <property type="nucleotide sequence ID" value="NZ_CP071247.1"/>
</dbReference>
<dbReference type="InterPro" id="IPR042557">
    <property type="entry name" value="SCO4226"/>
</dbReference>
<gene>
    <name evidence="1" type="ORF">LPB19_05495</name>
</gene>
<dbReference type="InterPro" id="IPR025336">
    <property type="entry name" value="SCO4226-like"/>
</dbReference>
<name>A0ABX7MXM3_9GAMM</name>